<name>A0ABP5GIK9_9ACTN</name>
<sequence length="258" mass="26218">MAGVSGTDAANESGGAGTGTGTRTGTGSGTGAGAGASGGVIRVAAVDNDRLVPAALRALLAGHPDLALVRACTGVAEYLGSGTAARVVLLDLMLEDGSLPADNVRALCGDGALVLVLSVHGERRHVRATIRAGASGYLVKDDDADKLADAIRTVHAGGLALTTDLISLIADDPPALSEQEHQALFLYGTGSTLAATARRMGISISAVRSYLERIRAKWACADEPVDDVRDLIHEYPPASRFPRPARGSGVPPPASPDP</sequence>
<evidence type="ECO:0000256" key="7">
    <source>
        <dbReference type="SAM" id="MobiDB-lite"/>
    </source>
</evidence>
<evidence type="ECO:0000256" key="2">
    <source>
        <dbReference type="ARBA" id="ARBA00023015"/>
    </source>
</evidence>
<dbReference type="Pfam" id="PF08281">
    <property type="entry name" value="Sigma70_r4_2"/>
    <property type="match status" value="1"/>
</dbReference>
<accession>A0ABP5GIK9</accession>
<keyword evidence="3" id="KW-0731">Sigma factor</keyword>
<feature type="domain" description="Response regulatory" evidence="8">
    <location>
        <begin position="42"/>
        <end position="155"/>
    </location>
</feature>
<dbReference type="SUPFAM" id="SSF46894">
    <property type="entry name" value="C-terminal effector domain of the bipartite response regulators"/>
    <property type="match status" value="1"/>
</dbReference>
<dbReference type="Gene3D" id="3.40.50.2300">
    <property type="match status" value="1"/>
</dbReference>
<evidence type="ECO:0000313" key="10">
    <source>
        <dbReference type="Proteomes" id="UP001500751"/>
    </source>
</evidence>
<comment type="similarity">
    <text evidence="1">Belongs to the sigma-70 factor family. ECF subfamily.</text>
</comment>
<protein>
    <recommendedName>
        <fullName evidence="8">Response regulatory domain-containing protein</fullName>
    </recommendedName>
</protein>
<keyword evidence="6" id="KW-0597">Phosphoprotein</keyword>
<evidence type="ECO:0000313" key="9">
    <source>
        <dbReference type="EMBL" id="GAA2047323.1"/>
    </source>
</evidence>
<dbReference type="InterPro" id="IPR013249">
    <property type="entry name" value="RNA_pol_sigma70_r4_t2"/>
</dbReference>
<dbReference type="PROSITE" id="PS50110">
    <property type="entry name" value="RESPONSE_REGULATORY"/>
    <property type="match status" value="1"/>
</dbReference>
<comment type="caution">
    <text evidence="9">The sequence shown here is derived from an EMBL/GenBank/DDBJ whole genome shotgun (WGS) entry which is preliminary data.</text>
</comment>
<evidence type="ECO:0000256" key="4">
    <source>
        <dbReference type="ARBA" id="ARBA00023125"/>
    </source>
</evidence>
<keyword evidence="10" id="KW-1185">Reference proteome</keyword>
<dbReference type="InterPro" id="IPR011006">
    <property type="entry name" value="CheY-like_superfamily"/>
</dbReference>
<dbReference type="InterPro" id="IPR039420">
    <property type="entry name" value="WalR-like"/>
</dbReference>
<keyword evidence="5" id="KW-0804">Transcription</keyword>
<feature type="compositionally biased region" description="Gly residues" evidence="7">
    <location>
        <begin position="14"/>
        <end position="35"/>
    </location>
</feature>
<dbReference type="Proteomes" id="UP001500751">
    <property type="component" value="Unassembled WGS sequence"/>
</dbReference>
<evidence type="ECO:0000259" key="8">
    <source>
        <dbReference type="PROSITE" id="PS50110"/>
    </source>
</evidence>
<keyword evidence="2" id="KW-0805">Transcription regulation</keyword>
<gene>
    <name evidence="9" type="ORF">GCM10009839_60450</name>
</gene>
<dbReference type="SUPFAM" id="SSF52172">
    <property type="entry name" value="CheY-like"/>
    <property type="match status" value="1"/>
</dbReference>
<dbReference type="InterPro" id="IPR016032">
    <property type="entry name" value="Sig_transdc_resp-reg_C-effctor"/>
</dbReference>
<organism evidence="9 10">
    <name type="scientific">Catenulispora yoronensis</name>
    <dbReference type="NCBI Taxonomy" id="450799"/>
    <lineage>
        <taxon>Bacteria</taxon>
        <taxon>Bacillati</taxon>
        <taxon>Actinomycetota</taxon>
        <taxon>Actinomycetes</taxon>
        <taxon>Catenulisporales</taxon>
        <taxon>Catenulisporaceae</taxon>
        <taxon>Catenulispora</taxon>
    </lineage>
</organism>
<proteinExistence type="inferred from homology"/>
<keyword evidence="4" id="KW-0238">DNA-binding</keyword>
<feature type="region of interest" description="Disordered" evidence="7">
    <location>
        <begin position="1"/>
        <end position="35"/>
    </location>
</feature>
<feature type="region of interest" description="Disordered" evidence="7">
    <location>
        <begin position="236"/>
        <end position="258"/>
    </location>
</feature>
<evidence type="ECO:0000256" key="6">
    <source>
        <dbReference type="PROSITE-ProRule" id="PRU00169"/>
    </source>
</evidence>
<evidence type="ECO:0000256" key="1">
    <source>
        <dbReference type="ARBA" id="ARBA00010641"/>
    </source>
</evidence>
<dbReference type="EMBL" id="BAAAQN010000043">
    <property type="protein sequence ID" value="GAA2047323.1"/>
    <property type="molecule type" value="Genomic_DNA"/>
</dbReference>
<dbReference type="InterPro" id="IPR001789">
    <property type="entry name" value="Sig_transdc_resp-reg_receiver"/>
</dbReference>
<evidence type="ECO:0000256" key="5">
    <source>
        <dbReference type="ARBA" id="ARBA00023163"/>
    </source>
</evidence>
<dbReference type="PANTHER" id="PTHR43214">
    <property type="entry name" value="TWO-COMPONENT RESPONSE REGULATOR"/>
    <property type="match status" value="1"/>
</dbReference>
<dbReference type="SMART" id="SM00448">
    <property type="entry name" value="REC"/>
    <property type="match status" value="1"/>
</dbReference>
<reference evidence="10" key="1">
    <citation type="journal article" date="2019" name="Int. J. Syst. Evol. Microbiol.">
        <title>The Global Catalogue of Microorganisms (GCM) 10K type strain sequencing project: providing services to taxonomists for standard genome sequencing and annotation.</title>
        <authorList>
            <consortium name="The Broad Institute Genomics Platform"/>
            <consortium name="The Broad Institute Genome Sequencing Center for Infectious Disease"/>
            <person name="Wu L."/>
            <person name="Ma J."/>
        </authorList>
    </citation>
    <scope>NUCLEOTIDE SEQUENCE [LARGE SCALE GENOMIC DNA]</scope>
    <source>
        <strain evidence="10">JCM 16014</strain>
    </source>
</reference>
<evidence type="ECO:0000256" key="3">
    <source>
        <dbReference type="ARBA" id="ARBA00023082"/>
    </source>
</evidence>
<feature type="modified residue" description="4-aspartylphosphate" evidence="6">
    <location>
        <position position="91"/>
    </location>
</feature>